<dbReference type="InterPro" id="IPR005330">
    <property type="entry name" value="MHYT_dom"/>
</dbReference>
<dbReference type="Pfam" id="PF03707">
    <property type="entry name" value="MHYT"/>
    <property type="match status" value="3"/>
</dbReference>
<accession>A0A0V9UJY0</accession>
<feature type="transmembrane region" description="Helical" evidence="1">
    <location>
        <begin position="119"/>
        <end position="141"/>
    </location>
</feature>
<proteinExistence type="predicted"/>
<reference evidence="4" key="1">
    <citation type="submission" date="2015-01" db="EMBL/GenBank/DDBJ databases">
        <title>Draft genome sequence of Rhodococcus pyridinivorans strain KG-16, a hydrocarbon-degrading bacterium.</title>
        <authorList>
            <person name="Aggarwal R.K."/>
            <person name="Dawar C."/>
        </authorList>
    </citation>
    <scope>NUCLEOTIDE SEQUENCE [LARGE SCALE GENOMIC DNA]</scope>
    <source>
        <strain evidence="4">KG-16</strain>
    </source>
</reference>
<evidence type="ECO:0000313" key="3">
    <source>
        <dbReference type="EMBL" id="KSZ58300.1"/>
    </source>
</evidence>
<keyword evidence="1" id="KW-0472">Membrane</keyword>
<comment type="caution">
    <text evidence="3">The sequence shown here is derived from an EMBL/GenBank/DDBJ whole genome shotgun (WGS) entry which is preliminary data.</text>
</comment>
<dbReference type="Proteomes" id="UP000053060">
    <property type="component" value="Unassembled WGS sequence"/>
</dbReference>
<feature type="transmembrane region" description="Helical" evidence="1">
    <location>
        <begin position="78"/>
        <end position="98"/>
    </location>
</feature>
<dbReference type="AlphaFoldDB" id="A0A0V9UJY0"/>
<feature type="domain" description="MHYT" evidence="2">
    <location>
        <begin position="10"/>
        <end position="206"/>
    </location>
</feature>
<reference evidence="3 4" key="2">
    <citation type="journal article" date="2016" name="Genome Announc.">
        <title>Draft Genome Sequence of a Versatile Hydrocarbon-Degrading Bacterium, Rhodococcus pyridinivorans Strain KG-16, Collected from Oil Fields in India.</title>
        <authorList>
            <person name="Aggarwal R.K."/>
            <person name="Dawar C."/>
            <person name="Phanindranath R."/>
            <person name="Mutnuri L."/>
            <person name="Dayal A.M."/>
        </authorList>
    </citation>
    <scope>NUCLEOTIDE SEQUENCE [LARGE SCALE GENOMIC DNA]</scope>
    <source>
        <strain evidence="3 4">KG-16</strain>
    </source>
</reference>
<feature type="transmembrane region" description="Helical" evidence="1">
    <location>
        <begin position="183"/>
        <end position="203"/>
    </location>
</feature>
<dbReference type="PANTHER" id="PTHR35152">
    <property type="entry name" value="DOMAIN SIGNALLING PROTEIN, PUTATIVE (AFU_ORTHOLOGUE AFUA_5G11310)-RELATED"/>
    <property type="match status" value="1"/>
</dbReference>
<name>A0A0V9UJY0_9NOCA</name>
<keyword evidence="1" id="KW-1133">Transmembrane helix</keyword>
<gene>
    <name evidence="3" type="ORF">Z045_14100</name>
</gene>
<dbReference type="EMBL" id="AZXY01000006">
    <property type="protein sequence ID" value="KSZ58300.1"/>
    <property type="molecule type" value="Genomic_DNA"/>
</dbReference>
<evidence type="ECO:0000313" key="4">
    <source>
        <dbReference type="Proteomes" id="UP000053060"/>
    </source>
</evidence>
<dbReference type="GO" id="GO:0016020">
    <property type="term" value="C:membrane"/>
    <property type="evidence" value="ECO:0007669"/>
    <property type="project" value="UniProtKB-UniRule"/>
</dbReference>
<dbReference type="PROSITE" id="PS50924">
    <property type="entry name" value="MHYT"/>
    <property type="match status" value="1"/>
</dbReference>
<feature type="transmembrane region" description="Helical" evidence="1">
    <location>
        <begin position="153"/>
        <end position="171"/>
    </location>
</feature>
<evidence type="ECO:0000256" key="1">
    <source>
        <dbReference type="PROSITE-ProRule" id="PRU00244"/>
    </source>
</evidence>
<protein>
    <submittedName>
        <fullName evidence="3">Signal protein</fullName>
    </submittedName>
</protein>
<dbReference type="PATRIC" id="fig|1441730.3.peg.2927"/>
<sequence>MSHDVHHFSMGMWVFFLSYATAVMGSFVGLSCVRRSLEEPRRSGNWWLLMASLSIGGVGIWLMHFIGMMGFSVPGTTIRYELASTVFSVVLAVVATLVGLRIADVHDVSKHRIPESVRLLIGGLLMGAAVSMMHYSGMFAIRIRGTIEHETGYVIASVIIGVVASTAALALARRARRLEIRVVAAFVMGCAVVALHYTGMAGVRVTLDPSMPAPEGMTVMSLLFPAFVLGIIVLAVPITALLLASDPEDAVRDARLEQWASEVERQVDRDPVTGSHM</sequence>
<feature type="transmembrane region" description="Helical" evidence="1">
    <location>
        <begin position="45"/>
        <end position="66"/>
    </location>
</feature>
<organism evidence="3 4">
    <name type="scientific">Rhodococcus pyridinivorans KG-16</name>
    <dbReference type="NCBI Taxonomy" id="1441730"/>
    <lineage>
        <taxon>Bacteria</taxon>
        <taxon>Bacillati</taxon>
        <taxon>Actinomycetota</taxon>
        <taxon>Actinomycetes</taxon>
        <taxon>Mycobacteriales</taxon>
        <taxon>Nocardiaceae</taxon>
        <taxon>Rhodococcus</taxon>
    </lineage>
</organism>
<keyword evidence="1" id="KW-0812">Transmembrane</keyword>
<feature type="transmembrane region" description="Helical" evidence="1">
    <location>
        <begin position="223"/>
        <end position="244"/>
    </location>
</feature>
<feature type="transmembrane region" description="Helical" evidence="1">
    <location>
        <begin position="12"/>
        <end position="33"/>
    </location>
</feature>
<evidence type="ECO:0000259" key="2">
    <source>
        <dbReference type="PROSITE" id="PS50924"/>
    </source>
</evidence>
<dbReference type="PANTHER" id="PTHR35152:SF1">
    <property type="entry name" value="DOMAIN SIGNALLING PROTEIN, PUTATIVE (AFU_ORTHOLOGUE AFUA_5G11310)-RELATED"/>
    <property type="match status" value="1"/>
</dbReference>